<dbReference type="InterPro" id="IPR028978">
    <property type="entry name" value="Chorismate_lyase_/UTRA_dom_sf"/>
</dbReference>
<dbReference type="PRINTS" id="PR00035">
    <property type="entry name" value="HTHGNTR"/>
</dbReference>
<dbReference type="InterPro" id="IPR036390">
    <property type="entry name" value="WH_DNA-bd_sf"/>
</dbReference>
<evidence type="ECO:0000313" key="6">
    <source>
        <dbReference type="Proteomes" id="UP000001973"/>
    </source>
</evidence>
<reference evidence="5 6" key="1">
    <citation type="journal article" date="1996" name="Mol. Microbiol.">
        <title>A set of ordered cosmids and a detailed genetic and physical map for the 8 Mb Streptomyces coelicolor A3(2) chromosome.</title>
        <authorList>
            <person name="Redenbach M."/>
            <person name="Kieser H.M."/>
            <person name="Denapaite D."/>
            <person name="Eichner A."/>
            <person name="Cullum J."/>
            <person name="Kinashi H."/>
            <person name="Hopwood D.A."/>
        </authorList>
    </citation>
    <scope>NUCLEOTIDE SEQUENCE [LARGE SCALE GENOMIC DNA]</scope>
    <source>
        <strain evidence="6">ATCC BAA-471 / A3(2) / M145</strain>
    </source>
</reference>
<keyword evidence="1" id="KW-0805">Transcription regulation</keyword>
<dbReference type="PhylomeDB" id="Q9X8D7"/>
<organism evidence="5 6">
    <name type="scientific">Streptomyces coelicolor (strain ATCC BAA-471 / A3(2) / M145)</name>
    <dbReference type="NCBI Taxonomy" id="100226"/>
    <lineage>
        <taxon>Bacteria</taxon>
        <taxon>Bacillati</taxon>
        <taxon>Actinomycetota</taxon>
        <taxon>Actinomycetes</taxon>
        <taxon>Kitasatosporales</taxon>
        <taxon>Streptomycetaceae</taxon>
        <taxon>Streptomyces</taxon>
        <taxon>Streptomyces albidoflavus group</taxon>
    </lineage>
</organism>
<dbReference type="GO" id="GO:0045892">
    <property type="term" value="P:negative regulation of DNA-templated transcription"/>
    <property type="evidence" value="ECO:0000318"/>
    <property type="project" value="GO_Central"/>
</dbReference>
<keyword evidence="3" id="KW-0804">Transcription</keyword>
<dbReference type="PIR" id="T36224">
    <property type="entry name" value="T36224"/>
</dbReference>
<accession>Q9X8D7</accession>
<dbReference type="SMART" id="SM00345">
    <property type="entry name" value="HTH_GNTR"/>
    <property type="match status" value="1"/>
</dbReference>
<feature type="domain" description="HTH gntR-type" evidence="4">
    <location>
        <begin position="2"/>
        <end position="70"/>
    </location>
</feature>
<dbReference type="KEGG" id="sco:SCO3264"/>
<dbReference type="Pfam" id="PF00392">
    <property type="entry name" value="GntR"/>
    <property type="match status" value="1"/>
</dbReference>
<sequence>MRSRHHEIADDLRHQITGGRILPSERLPSEAALADRYRVSTVTLRRALAVLQTEGLVEKIQGKGNFVRRPHRKIMYIGGWGTLDPWTAAEPDLRVTIRSTAVQAQAHLATLLEVPTGTSIVEFTCLSHEGESPHSLARVYMPHDLVPPEALDDASTSREAATRFAFLGPPPTAARETVSARLPAPDEASALRIGIASIVLSITRIATNSAGRVVEAALLAFPGDRVDAVFTTHHVIDERQSKG</sequence>
<dbReference type="eggNOG" id="COG2188">
    <property type="taxonomic scope" value="Bacteria"/>
</dbReference>
<dbReference type="Gene3D" id="3.40.1410.10">
    <property type="entry name" value="Chorismate lyase-like"/>
    <property type="match status" value="1"/>
</dbReference>
<reference evidence="5 6" key="2">
    <citation type="journal article" date="2002" name="Nature">
        <title>Complete genome sequence of the model actinomycete Streptomyces coelicolor A3(2).</title>
        <authorList>
            <person name="Bentley S.D."/>
            <person name="Chater K.F."/>
            <person name="Cerdeno-Tarraga A.M."/>
            <person name="Challis G.L."/>
            <person name="Thomson N.R."/>
            <person name="James K.D."/>
            <person name="Harris D.E."/>
            <person name="Quail M.A."/>
            <person name="Kieser H."/>
            <person name="Harper D."/>
            <person name="Bateman A."/>
            <person name="Brown S."/>
            <person name="Chandra G."/>
            <person name="Chen C.W."/>
            <person name="Collins M."/>
            <person name="Cronin A."/>
            <person name="Fraser A."/>
            <person name="Goble A."/>
            <person name="Hidalgo J."/>
            <person name="Hornsby T."/>
            <person name="Howarth S."/>
            <person name="Huang C.H."/>
            <person name="Kieser T."/>
            <person name="Larke L."/>
            <person name="Murphy L."/>
            <person name="Oliver K."/>
            <person name="O'Neil S."/>
            <person name="Rabbinowitsch E."/>
            <person name="Rajandream M.A."/>
            <person name="Rutherford K."/>
            <person name="Rutter S."/>
            <person name="Seeger K."/>
            <person name="Saunders D."/>
            <person name="Sharp S."/>
            <person name="Squares R."/>
            <person name="Squares S."/>
            <person name="Taylor K."/>
            <person name="Warren T."/>
            <person name="Wietzorrek A."/>
            <person name="Woodward J."/>
            <person name="Barrell B.G."/>
            <person name="Parkhill J."/>
            <person name="Hopwood D.A."/>
        </authorList>
    </citation>
    <scope>NUCLEOTIDE SEQUENCE [LARGE SCALE GENOMIC DNA]</scope>
    <source>
        <strain evidence="6">ATCC BAA-471 / A3(2) / M145</strain>
    </source>
</reference>
<dbReference type="Gene3D" id="1.10.10.10">
    <property type="entry name" value="Winged helix-like DNA-binding domain superfamily/Winged helix DNA-binding domain"/>
    <property type="match status" value="1"/>
</dbReference>
<dbReference type="GO" id="GO:0003700">
    <property type="term" value="F:DNA-binding transcription factor activity"/>
    <property type="evidence" value="ECO:0007669"/>
    <property type="project" value="InterPro"/>
</dbReference>
<keyword evidence="6" id="KW-1185">Reference proteome</keyword>
<evidence type="ECO:0000256" key="2">
    <source>
        <dbReference type="ARBA" id="ARBA00023125"/>
    </source>
</evidence>
<name>Q9X8D7_STRCO</name>
<dbReference type="InParanoid" id="Q9X8D7"/>
<dbReference type="InterPro" id="IPR011663">
    <property type="entry name" value="UTRA"/>
</dbReference>
<dbReference type="PROSITE" id="PS50949">
    <property type="entry name" value="HTH_GNTR"/>
    <property type="match status" value="1"/>
</dbReference>
<dbReference type="GO" id="GO:0003677">
    <property type="term" value="F:DNA binding"/>
    <property type="evidence" value="ECO:0007669"/>
    <property type="project" value="UniProtKB-KW"/>
</dbReference>
<dbReference type="EMBL" id="AL939115">
    <property type="protein sequence ID" value="CAB40322.1"/>
    <property type="molecule type" value="Genomic_DNA"/>
</dbReference>
<dbReference type="PaxDb" id="100226-SCO3264"/>
<dbReference type="RefSeq" id="WP_011028871.1">
    <property type="nucleotide sequence ID" value="NC_003888.3"/>
</dbReference>
<keyword evidence="2" id="KW-0238">DNA-binding</keyword>
<dbReference type="HOGENOM" id="CLU_063236_8_1_11"/>
<dbReference type="SUPFAM" id="SSF64288">
    <property type="entry name" value="Chorismate lyase-like"/>
    <property type="match status" value="1"/>
</dbReference>
<dbReference type="InterPro" id="IPR036388">
    <property type="entry name" value="WH-like_DNA-bd_sf"/>
</dbReference>
<dbReference type="EMBL" id="AL645882">
    <property type="protein sequence ID" value="CAB40322.1"/>
    <property type="molecule type" value="Genomic_DNA"/>
</dbReference>
<dbReference type="SMART" id="SM00866">
    <property type="entry name" value="UTRA"/>
    <property type="match status" value="1"/>
</dbReference>
<evidence type="ECO:0000256" key="3">
    <source>
        <dbReference type="ARBA" id="ARBA00023163"/>
    </source>
</evidence>
<dbReference type="OrthoDB" id="4537656at2"/>
<dbReference type="Proteomes" id="UP000001973">
    <property type="component" value="Chromosome"/>
</dbReference>
<gene>
    <name evidence="5" type="ordered locus">SCO3264</name>
    <name evidence="5" type="ORF">SCE39.14c</name>
</gene>
<dbReference type="SMR" id="Q9X8D7"/>
<dbReference type="STRING" id="100226.gene:17760883"/>
<dbReference type="InterPro" id="IPR000524">
    <property type="entry name" value="Tscrpt_reg_HTH_GntR"/>
</dbReference>
<dbReference type="InterPro" id="IPR050679">
    <property type="entry name" value="Bact_HTH_transcr_reg"/>
</dbReference>
<proteinExistence type="predicted"/>
<evidence type="ECO:0000259" key="4">
    <source>
        <dbReference type="PROSITE" id="PS50949"/>
    </source>
</evidence>
<dbReference type="SUPFAM" id="SSF46785">
    <property type="entry name" value="Winged helix' DNA-binding domain"/>
    <property type="match status" value="1"/>
</dbReference>
<evidence type="ECO:0000256" key="1">
    <source>
        <dbReference type="ARBA" id="ARBA00023015"/>
    </source>
</evidence>
<dbReference type="CDD" id="cd07377">
    <property type="entry name" value="WHTH_GntR"/>
    <property type="match status" value="1"/>
</dbReference>
<dbReference type="AlphaFoldDB" id="Q9X8D7"/>
<protein>
    <submittedName>
        <fullName evidence="5">GntR-family regulator</fullName>
    </submittedName>
</protein>
<dbReference type="PANTHER" id="PTHR44846">
    <property type="entry name" value="MANNOSYL-D-GLYCERATE TRANSPORT/METABOLISM SYSTEM REPRESSOR MNGR-RELATED"/>
    <property type="match status" value="1"/>
</dbReference>
<dbReference type="Pfam" id="PF07702">
    <property type="entry name" value="UTRA"/>
    <property type="match status" value="1"/>
</dbReference>
<dbReference type="DNASU" id="1098698"/>
<dbReference type="FunFam" id="3.40.1410.10:FF:000046">
    <property type="entry name" value="Putative GntR-family transcriptional regulator"/>
    <property type="match status" value="1"/>
</dbReference>
<evidence type="ECO:0000313" key="5">
    <source>
        <dbReference type="EMBL" id="CAB40322.1"/>
    </source>
</evidence>
<dbReference type="PANTHER" id="PTHR44846:SF17">
    <property type="entry name" value="GNTR-FAMILY TRANSCRIPTIONAL REGULATOR"/>
    <property type="match status" value="1"/>
</dbReference>
<dbReference type="PATRIC" id="fig|100226.15.peg.3327"/>